<organism evidence="1 2">
    <name type="scientific">Erysiphe pulchra</name>
    <dbReference type="NCBI Taxonomy" id="225359"/>
    <lineage>
        <taxon>Eukaryota</taxon>
        <taxon>Fungi</taxon>
        <taxon>Dikarya</taxon>
        <taxon>Ascomycota</taxon>
        <taxon>Pezizomycotina</taxon>
        <taxon>Leotiomycetes</taxon>
        <taxon>Erysiphales</taxon>
        <taxon>Erysiphaceae</taxon>
        <taxon>Erysiphe</taxon>
    </lineage>
</organism>
<comment type="caution">
    <text evidence="1">The sequence shown here is derived from an EMBL/GenBank/DDBJ whole genome shotgun (WGS) entry which is preliminary data.</text>
</comment>
<name>A0A2S4PWA4_9PEZI</name>
<sequence length="385" mass="44077">MDDSQRHTIVHQNQQRLTVDREEYLTKWILDEDSCAYLPSHDRMREMATLIFRSNGDKMLPLERIGDHTAVGRSIEDSRATAGNPETIRALFELFEQTVRWFDYPEPKNRTTTDRRTKKTFPYSINLEEILKSCEIFPKTSQSTAVEAQRVPYNIEIMRQKAKEHRPMLSSDTLTEDESLDFCATFKTSKTEKDVATLVVPILECQLNFVNETVKTSALVKETPDSCHGVSFERLNERIRKDLRGQMVPPNQPCDSISPNFSLELKGLEGHQNVADRQALYCGALGEGGQIALRSWGHNKLILDATAHTISCSLVSGLLTFFSIHTAQSRTPGRRIDNFMLLIDNFTMHFDYERFLKAVPAYQNLQENAEEIREESIRSANPINE</sequence>
<reference evidence="1 2" key="1">
    <citation type="submission" date="2017-10" db="EMBL/GenBank/DDBJ databases">
        <title>Development of genomic resources for the powdery mildew, Erysiphe pulchra.</title>
        <authorList>
            <person name="Wadl P.A."/>
            <person name="Mack B.M."/>
            <person name="Moore G."/>
            <person name="Beltz S.B."/>
        </authorList>
    </citation>
    <scope>NUCLEOTIDE SEQUENCE [LARGE SCALE GENOMIC DNA]</scope>
    <source>
        <strain evidence="1">Cflorida</strain>
    </source>
</reference>
<dbReference type="Proteomes" id="UP000237438">
    <property type="component" value="Unassembled WGS sequence"/>
</dbReference>
<dbReference type="EMBL" id="PEDP01000357">
    <property type="protein sequence ID" value="POS86305.1"/>
    <property type="molecule type" value="Genomic_DNA"/>
</dbReference>
<protein>
    <submittedName>
        <fullName evidence="1">Uncharacterized protein</fullName>
    </submittedName>
</protein>
<dbReference type="OrthoDB" id="3598835at2759"/>
<keyword evidence="2" id="KW-1185">Reference proteome</keyword>
<gene>
    <name evidence="1" type="ORF">EPUL_001855</name>
</gene>
<evidence type="ECO:0000313" key="2">
    <source>
        <dbReference type="Proteomes" id="UP000237438"/>
    </source>
</evidence>
<dbReference type="AlphaFoldDB" id="A0A2S4PWA4"/>
<proteinExistence type="predicted"/>
<evidence type="ECO:0000313" key="1">
    <source>
        <dbReference type="EMBL" id="POS86305.1"/>
    </source>
</evidence>
<dbReference type="STRING" id="225359.A0A2S4PWA4"/>
<accession>A0A2S4PWA4</accession>